<dbReference type="AlphaFoldDB" id="F0I9P6"/>
<reference evidence="1 2" key="1">
    <citation type="submission" date="2011-02" db="EMBL/GenBank/DDBJ databases">
        <authorList>
            <person name="Muzny D."/>
            <person name="Qin X."/>
            <person name="Deng J."/>
            <person name="Jiang H."/>
            <person name="Liu Y."/>
            <person name="Qu J."/>
            <person name="Song X.-Z."/>
            <person name="Zhang L."/>
            <person name="Thornton R."/>
            <person name="Coyle M."/>
            <person name="Francisco L."/>
            <person name="Jackson L."/>
            <person name="Javaid M."/>
            <person name="Korchina V."/>
            <person name="Kovar C."/>
            <person name="Mata R."/>
            <person name="Mathew T."/>
            <person name="Ngo R."/>
            <person name="Nguyen L."/>
            <person name="Nguyen N."/>
            <person name="Okwuonu G."/>
            <person name="Ongeri F."/>
            <person name="Pham C."/>
            <person name="Simmons D."/>
            <person name="Wilczek-Boney K."/>
            <person name="Hale W."/>
            <person name="Jakkamsetti A."/>
            <person name="Pham P."/>
            <person name="Ruth R."/>
            <person name="San Lucas F."/>
            <person name="Warren J."/>
            <person name="Zhang J."/>
            <person name="Zhao Z."/>
            <person name="Zhou C."/>
            <person name="Zhu D."/>
            <person name="Lee S."/>
            <person name="Bess C."/>
            <person name="Blankenburg K."/>
            <person name="Forbes L."/>
            <person name="Fu Q."/>
            <person name="Gubbala S."/>
            <person name="Hirani K."/>
            <person name="Jayaseelan J.C."/>
            <person name="Lara F."/>
            <person name="Munidasa M."/>
            <person name="Palculict T."/>
            <person name="Patil S."/>
            <person name="Pu L.-L."/>
            <person name="Saada N."/>
            <person name="Tang L."/>
            <person name="Weissenberger G."/>
            <person name="Zhu Y."/>
            <person name="Hemphill L."/>
            <person name="Shang Y."/>
            <person name="Youmans B."/>
            <person name="Ayvaz T."/>
            <person name="Ross M."/>
            <person name="Santibanez J."/>
            <person name="Aqrawi P."/>
            <person name="Gross S."/>
            <person name="Joshi V."/>
            <person name="Fowler G."/>
            <person name="Nazareth L."/>
            <person name="Reid J."/>
            <person name="Worley K."/>
            <person name="Petrosino J."/>
            <person name="Highlander S."/>
            <person name="Gibbs R."/>
        </authorList>
    </citation>
    <scope>NUCLEOTIDE SEQUENCE [LARGE SCALE GENOMIC DNA]</scope>
    <source>
        <strain evidence="1 2">SK115</strain>
    </source>
</reference>
<comment type="caution">
    <text evidence="1">The sequence shown here is derived from an EMBL/GenBank/DDBJ whole genome shotgun (WGS) entry which is preliminary data.</text>
</comment>
<dbReference type="EMBL" id="AEXW01000006">
    <property type="protein sequence ID" value="EGD31530.1"/>
    <property type="molecule type" value="Genomic_DNA"/>
</dbReference>
<name>F0I9P6_STRSA</name>
<evidence type="ECO:0000313" key="2">
    <source>
        <dbReference type="Proteomes" id="UP000003351"/>
    </source>
</evidence>
<gene>
    <name evidence="1" type="ORF">HMPREF9382_1530</name>
</gene>
<dbReference type="HOGENOM" id="CLU_2636636_0_0_9"/>
<proteinExistence type="predicted"/>
<accession>F0I9P6</accession>
<organism evidence="1 2">
    <name type="scientific">Streptococcus sanguinis SK115</name>
    <dbReference type="NCBI Taxonomy" id="888810"/>
    <lineage>
        <taxon>Bacteria</taxon>
        <taxon>Bacillati</taxon>
        <taxon>Bacillota</taxon>
        <taxon>Bacilli</taxon>
        <taxon>Lactobacillales</taxon>
        <taxon>Streptococcaceae</taxon>
        <taxon>Streptococcus</taxon>
    </lineage>
</organism>
<protein>
    <submittedName>
        <fullName evidence="1">M protein</fullName>
    </submittedName>
</protein>
<evidence type="ECO:0000313" key="1">
    <source>
        <dbReference type="EMBL" id="EGD31530.1"/>
    </source>
</evidence>
<dbReference type="Proteomes" id="UP000003351">
    <property type="component" value="Unassembled WGS sequence"/>
</dbReference>
<dbReference type="PATRIC" id="fig|888810.3.peg.1498"/>
<sequence length="77" mass="8438">MLSQGYHVLGAVGTSIFAHYPVTHELVLKGYDNGKTYVRDPYNAANNGWYPVDYLFGVKSVDPTDNTEGSPFIAIKG</sequence>